<reference evidence="4 15" key="2">
    <citation type="journal article" date="2018" name="Syst. Appl. Microbiol.">
        <title>Characterization and high-quality draft genome sequence of Herbivorax saccincola A7, an anaerobic, alkaliphilic, thermophilic, cellulolytic, and xylanolytic bacterium.</title>
        <authorList>
            <person name="Aikawa S."/>
            <person name="Baramee S."/>
            <person name="Sermsathanaswadi J."/>
            <person name="Thianheng P."/>
            <person name="Tachaapaikoon C."/>
            <person name="Shikata A."/>
            <person name="Waeonukul R."/>
            <person name="Pason P."/>
            <person name="Ratanakhanokchai K."/>
            <person name="Kosugi A."/>
        </authorList>
    </citation>
    <scope>NUCLEOTIDE SEQUENCE [LARGE SCALE GENOMIC DNA]</scope>
    <source>
        <strain evidence="4 15">A7</strain>
    </source>
</reference>
<evidence type="ECO:0000313" key="9">
    <source>
        <dbReference type="EMBL" id="PQQ67318.1"/>
    </source>
</evidence>
<dbReference type="EMBL" id="NEMB01000003">
    <property type="protein sequence ID" value="PQQ67364.1"/>
    <property type="molecule type" value="Genomic_DNA"/>
</dbReference>
<dbReference type="Gene3D" id="3.90.350.10">
    <property type="entry name" value="Transposase Inhibitor Protein From Tn5, Chain A, domain 1"/>
    <property type="match status" value="1"/>
</dbReference>
<dbReference type="EMBL" id="NEMB01000003">
    <property type="protein sequence ID" value="PQQ66189.1"/>
    <property type="molecule type" value="Genomic_DNA"/>
</dbReference>
<evidence type="ECO:0000313" key="14">
    <source>
        <dbReference type="Proteomes" id="UP000233534"/>
    </source>
</evidence>
<dbReference type="EMBL" id="NEMB01000003">
    <property type="protein sequence ID" value="PQQ66044.1"/>
    <property type="molecule type" value="Genomic_DNA"/>
</dbReference>
<dbReference type="SUPFAM" id="SSF53098">
    <property type="entry name" value="Ribonuclease H-like"/>
    <property type="match status" value="1"/>
</dbReference>
<accession>A0A2K9DYR5</accession>
<organism evidence="2 14">
    <name type="scientific">Acetivibrio saccincola</name>
    <dbReference type="NCBI Taxonomy" id="1677857"/>
    <lineage>
        <taxon>Bacteria</taxon>
        <taxon>Bacillati</taxon>
        <taxon>Bacillota</taxon>
        <taxon>Clostridia</taxon>
        <taxon>Eubacteriales</taxon>
        <taxon>Oscillospiraceae</taxon>
        <taxon>Acetivibrio</taxon>
    </lineage>
</organism>
<dbReference type="RefSeq" id="WP_101298708.1">
    <property type="nucleotide sequence ID" value="NZ_CP025197.1"/>
</dbReference>
<evidence type="ECO:0000313" key="8">
    <source>
        <dbReference type="EMBL" id="PQQ66910.1"/>
    </source>
</evidence>
<evidence type="ECO:0000259" key="1">
    <source>
        <dbReference type="Pfam" id="PF13546"/>
    </source>
</evidence>
<evidence type="ECO:0000313" key="6">
    <source>
        <dbReference type="EMBL" id="PQQ66189.1"/>
    </source>
</evidence>
<dbReference type="KEGG" id="hsc:HVS_04745"/>
<dbReference type="KEGG" id="hsc:HVS_01625"/>
<dbReference type="EMBL" id="NEMB01000003">
    <property type="protein sequence ID" value="PQQ67650.1"/>
    <property type="molecule type" value="Genomic_DNA"/>
</dbReference>
<dbReference type="AlphaFoldDB" id="A0A2K9DYR5"/>
<name>A0A2K9DYR5_9FIRM</name>
<dbReference type="Pfam" id="PF13546">
    <property type="entry name" value="DDE_5"/>
    <property type="match status" value="1"/>
</dbReference>
<dbReference type="InterPro" id="IPR038721">
    <property type="entry name" value="IS701-like_DDE_dom"/>
</dbReference>
<dbReference type="EMBL" id="CP025197">
    <property type="protein sequence ID" value="AUG56884.1"/>
    <property type="molecule type" value="Genomic_DNA"/>
</dbReference>
<dbReference type="EMBL" id="NEMB01000003">
    <property type="protein sequence ID" value="PQQ68113.1"/>
    <property type="molecule type" value="Genomic_DNA"/>
</dbReference>
<dbReference type="OrthoDB" id="29496at2"/>
<sequence length="463" mass="53513">MSIISHKMKAENRFSMTVDNFFKKFSVGSLLKQANAYKEKGVPCVKVFKVLFKLVFTGMNLFMNYETENSDIPFAKDVAYRFLNSMHINWQRFLLLLSAKVINHHIAPLTTDERADAFVIDDSFFSRTRSKAVELLCWVKDHADGNKNKKGFRMLTLGWTDGNSFVPVAFNLLSSANSKVRINPARQCIDKRTVGFKRRQNALTTSPESALSMLKQAMSVGIKAKYVLFDSWFSFPATIIKICKMNLNVIAMLKDTPKIYYTFNGEKKSLREIYRTVRKRRGRAKYLASVAVELHDKEDNLVPAKIVFVRDRRNRSKWLALISTDMNLPESEIIRIYGKRWDIEVFFKMCKSYLKLAKEFQGRSYDMMVAHTTIVFSRYIMLAVENRNNTDLRTIGALFYYCCDELEDIKFVEALQLIIEALKVTLQEKLFLSKETINELLGYFVSSLPDYIKAKLSVVSCES</sequence>
<feature type="domain" description="Transposase IS701-like DDE" evidence="1">
    <location>
        <begin position="77"/>
        <end position="286"/>
    </location>
</feature>
<dbReference type="EMBL" id="NEMB01000003">
    <property type="protein sequence ID" value="PQQ67318.1"/>
    <property type="molecule type" value="Genomic_DNA"/>
</dbReference>
<dbReference type="EMBL" id="NEMB01000003">
    <property type="protein sequence ID" value="PQQ66557.1"/>
    <property type="molecule type" value="Genomic_DNA"/>
</dbReference>
<protein>
    <submittedName>
        <fullName evidence="4">IS4 family transposase</fullName>
    </submittedName>
    <submittedName>
        <fullName evidence="2">Transposase DDE domain protein</fullName>
    </submittedName>
</protein>
<dbReference type="Proteomes" id="UP000233534">
    <property type="component" value="Chromosome"/>
</dbReference>
<dbReference type="EMBL" id="NEMB01000003">
    <property type="protein sequence ID" value="PQQ65422.1"/>
    <property type="molecule type" value="Genomic_DNA"/>
</dbReference>
<evidence type="ECO:0000313" key="3">
    <source>
        <dbReference type="EMBL" id="AUG56884.1"/>
    </source>
</evidence>
<dbReference type="InterPro" id="IPR012337">
    <property type="entry name" value="RNaseH-like_sf"/>
</dbReference>
<gene>
    <name evidence="4" type="ORF">B9R14_00620</name>
    <name evidence="5" type="ORF">B9R14_04190</name>
    <name evidence="6" type="ORF">B9R14_05095</name>
    <name evidence="7" type="ORF">B9R14_07170</name>
    <name evidence="8" type="ORF">B9R14_09250</name>
    <name evidence="9" type="ORF">B9R14_11540</name>
    <name evidence="10" type="ORF">B9R14_11610</name>
    <name evidence="11" type="ORF">B9R14_11790</name>
    <name evidence="12" type="ORF">B9R14_13425</name>
    <name evidence="13" type="ORF">B9R14_15940</name>
    <name evidence="2" type="ORF">HVS_01625</name>
    <name evidence="3" type="ORF">HVS_04745</name>
</gene>
<evidence type="ECO:0000313" key="12">
    <source>
        <dbReference type="EMBL" id="PQQ67650.1"/>
    </source>
</evidence>
<evidence type="ECO:0000313" key="15">
    <source>
        <dbReference type="Proteomes" id="UP000239720"/>
    </source>
</evidence>
<evidence type="ECO:0000313" key="5">
    <source>
        <dbReference type="EMBL" id="PQQ66044.1"/>
    </source>
</evidence>
<evidence type="ECO:0000313" key="10">
    <source>
        <dbReference type="EMBL" id="PQQ67331.1"/>
    </source>
</evidence>
<proteinExistence type="predicted"/>
<dbReference type="Proteomes" id="UP000239720">
    <property type="component" value="Unassembled WGS sequence"/>
</dbReference>
<reference evidence="2 14" key="1">
    <citation type="submission" date="2017-12" db="EMBL/GenBank/DDBJ databases">
        <title>Complete genome sequence of Herbivorax saccincola GGR1, a novel Cellulosome-producing hydrolytic bacterium in a thermophilic biogas plant, established by Illumina and Nanopore MinION sequencing.</title>
        <authorList>
            <person name="Pechtl A."/>
            <person name="Ruckert C."/>
            <person name="Koeck D.E."/>
            <person name="Maus I."/>
            <person name="Winkler A."/>
            <person name="Kalinowski J."/>
            <person name="Puhler A."/>
            <person name="Schwarz W.W."/>
            <person name="Zverlov V.V."/>
            <person name="Schluter A."/>
            <person name="Liebl W."/>
        </authorList>
    </citation>
    <scope>NUCLEOTIDE SEQUENCE [LARGE SCALE GENOMIC DNA]</scope>
    <source>
        <strain evidence="2">GGR1</strain>
        <strain evidence="14">SR1</strain>
    </source>
</reference>
<evidence type="ECO:0000313" key="11">
    <source>
        <dbReference type="EMBL" id="PQQ67364.1"/>
    </source>
</evidence>
<dbReference type="EMBL" id="CP025197">
    <property type="protein sequence ID" value="AUG56289.1"/>
    <property type="molecule type" value="Genomic_DNA"/>
</dbReference>
<evidence type="ECO:0000313" key="7">
    <source>
        <dbReference type="EMBL" id="PQQ66557.1"/>
    </source>
</evidence>
<keyword evidence="14" id="KW-1185">Reference proteome</keyword>
<dbReference type="EMBL" id="NEMB01000003">
    <property type="protein sequence ID" value="PQQ66910.1"/>
    <property type="molecule type" value="Genomic_DNA"/>
</dbReference>
<evidence type="ECO:0000313" key="13">
    <source>
        <dbReference type="EMBL" id="PQQ68113.1"/>
    </source>
</evidence>
<evidence type="ECO:0000313" key="4">
    <source>
        <dbReference type="EMBL" id="PQQ65422.1"/>
    </source>
</evidence>
<dbReference type="EMBL" id="NEMB01000003">
    <property type="protein sequence ID" value="PQQ67331.1"/>
    <property type="molecule type" value="Genomic_DNA"/>
</dbReference>
<evidence type="ECO:0000313" key="2">
    <source>
        <dbReference type="EMBL" id="AUG56289.1"/>
    </source>
</evidence>